<proteinExistence type="predicted"/>
<dbReference type="InterPro" id="IPR038670">
    <property type="entry name" value="HslJ-like_sf"/>
</dbReference>
<protein>
    <submittedName>
        <fullName evidence="2">META domain-containing protein</fullName>
    </submittedName>
</protein>
<reference evidence="2" key="1">
    <citation type="submission" date="2021-01" db="EMBL/GenBank/DDBJ databases">
        <title>Genome seq and assembly of Tabrizicola sp. KVB23.</title>
        <authorList>
            <person name="Chhetri G."/>
        </authorList>
    </citation>
    <scope>NUCLEOTIDE SEQUENCE</scope>
    <source>
        <strain evidence="2">KVB23</strain>
    </source>
</reference>
<dbReference type="Proteomes" id="UP000619033">
    <property type="component" value="Unassembled WGS sequence"/>
</dbReference>
<gene>
    <name evidence="2" type="ORF">JI744_03095</name>
</gene>
<dbReference type="RefSeq" id="WP_202658202.1">
    <property type="nucleotide sequence ID" value="NZ_JAESVP010000001.1"/>
</dbReference>
<feature type="domain" description="DUF306" evidence="1">
    <location>
        <begin position="24"/>
        <end position="120"/>
    </location>
</feature>
<evidence type="ECO:0000313" key="2">
    <source>
        <dbReference type="EMBL" id="MBL4927086.1"/>
    </source>
</evidence>
<dbReference type="InterPro" id="IPR005184">
    <property type="entry name" value="DUF306_Meta_HslJ"/>
</dbReference>
<dbReference type="EMBL" id="JAESVP010000001">
    <property type="protein sequence ID" value="MBL4927086.1"/>
    <property type="molecule type" value="Genomic_DNA"/>
</dbReference>
<comment type="caution">
    <text evidence="2">The sequence shown here is derived from an EMBL/GenBank/DDBJ whole genome shotgun (WGS) entry which is preliminary data.</text>
</comment>
<dbReference type="Pfam" id="PF03724">
    <property type="entry name" value="META"/>
    <property type="match status" value="1"/>
</dbReference>
<evidence type="ECO:0000313" key="3">
    <source>
        <dbReference type="Proteomes" id="UP000619033"/>
    </source>
</evidence>
<dbReference type="AlphaFoldDB" id="A0A8J7MNK0"/>
<sequence length="126" mass="14094">MRHAMLLPLLLAACVTQTEDQPYYWKLVSIDGQPFAANATLAIDTDKGRAFGQAPCNRWTGQIETDPFPEWRIRKVAATMMACDKLAEEQVFFAAMQAMTHQAVGLGHLELVDQKGREMKFVPVTP</sequence>
<evidence type="ECO:0000259" key="1">
    <source>
        <dbReference type="Pfam" id="PF03724"/>
    </source>
</evidence>
<dbReference type="Gene3D" id="2.40.128.270">
    <property type="match status" value="1"/>
</dbReference>
<keyword evidence="3" id="KW-1185">Reference proteome</keyword>
<name>A0A8J7MNK0_9RHOB</name>
<accession>A0A8J7MNK0</accession>
<organism evidence="2 3">
    <name type="scientific">Fuscibacter oryzae</name>
    <dbReference type="NCBI Taxonomy" id="2803939"/>
    <lineage>
        <taxon>Bacteria</taxon>
        <taxon>Pseudomonadati</taxon>
        <taxon>Pseudomonadota</taxon>
        <taxon>Alphaproteobacteria</taxon>
        <taxon>Rhodobacterales</taxon>
        <taxon>Paracoccaceae</taxon>
        <taxon>Fuscibacter</taxon>
    </lineage>
</organism>